<keyword evidence="3" id="KW-1185">Reference proteome</keyword>
<dbReference type="EMBL" id="CP086356">
    <property type="protein sequence ID" value="UNI17202.1"/>
    <property type="molecule type" value="Genomic_DNA"/>
</dbReference>
<accession>A0A9Q8QDD4</accession>
<feature type="region of interest" description="Disordered" evidence="1">
    <location>
        <begin position="1"/>
        <end position="25"/>
    </location>
</feature>
<name>A0A9Q8QDD4_9HYPO</name>
<feature type="compositionally biased region" description="Gly residues" evidence="1">
    <location>
        <begin position="326"/>
        <end position="340"/>
    </location>
</feature>
<feature type="region of interest" description="Disordered" evidence="1">
    <location>
        <begin position="87"/>
        <end position="113"/>
    </location>
</feature>
<sequence length="452" mass="48563">MTPQGGEQVEIKVEDVTDPSHSIGPLQNQLERSCLGRADDKATEFRELYHEVLRVRELALYVVGGKGREQAQRLAAVLLGSDYPHARAGNAESASGVPGEREWPDKAPKNPASLEEELRRLRDRCRETVIMQHNSCGLLGRQSFKGDAHHGEEAAAAPPYVLPPRDLDALCGRHRGLAAILPLRNSSPPFQAKREFLEEEAKWLANASSVARLCRMGTVILDSVTYGIGPRLTELRAIKAGKMLDKCSCADAPSPSPGHLAARGGDEGCLAAVDMSSDKDGGRGKGKMSTTSTTGELVQAFIKQEDRDIPDEHHGIQLPAAAEDVGNGGSGSNGGPGANNGAGAVSGSQTAGRRRRSGASRQVHVAASSEQDAATSHKTDPEVVCLFREVLDTFVDGGPLGDMMPPWVLQRQATVETLDRKVDSKLWPWGSFWLKCGGIFVNEEDLSCKGRR</sequence>
<reference evidence="2" key="1">
    <citation type="submission" date="2021-11" db="EMBL/GenBank/DDBJ databases">
        <title>Purpureocillium_takamizusanense_genome.</title>
        <authorList>
            <person name="Nguyen N.-H."/>
        </authorList>
    </citation>
    <scope>NUCLEOTIDE SEQUENCE</scope>
    <source>
        <strain evidence="2">PT3</strain>
    </source>
</reference>
<dbReference type="RefSeq" id="XP_047840683.1">
    <property type="nucleotide sequence ID" value="XM_047984708.1"/>
</dbReference>
<protein>
    <submittedName>
        <fullName evidence="2">Uncharacterized protein</fullName>
    </submittedName>
</protein>
<gene>
    <name evidence="2" type="ORF">JDV02_003572</name>
</gene>
<dbReference type="Proteomes" id="UP000829364">
    <property type="component" value="Chromosome 3"/>
</dbReference>
<evidence type="ECO:0000313" key="3">
    <source>
        <dbReference type="Proteomes" id="UP000829364"/>
    </source>
</evidence>
<organism evidence="2 3">
    <name type="scientific">Purpureocillium takamizusanense</name>
    <dbReference type="NCBI Taxonomy" id="2060973"/>
    <lineage>
        <taxon>Eukaryota</taxon>
        <taxon>Fungi</taxon>
        <taxon>Dikarya</taxon>
        <taxon>Ascomycota</taxon>
        <taxon>Pezizomycotina</taxon>
        <taxon>Sordariomycetes</taxon>
        <taxon>Hypocreomycetidae</taxon>
        <taxon>Hypocreales</taxon>
        <taxon>Ophiocordycipitaceae</taxon>
        <taxon>Purpureocillium</taxon>
    </lineage>
</organism>
<evidence type="ECO:0000313" key="2">
    <source>
        <dbReference type="EMBL" id="UNI17202.1"/>
    </source>
</evidence>
<evidence type="ECO:0000256" key="1">
    <source>
        <dbReference type="SAM" id="MobiDB-lite"/>
    </source>
</evidence>
<dbReference type="KEGG" id="ptkz:JDV02_003572"/>
<proteinExistence type="predicted"/>
<feature type="region of interest" description="Disordered" evidence="1">
    <location>
        <begin position="321"/>
        <end position="377"/>
    </location>
</feature>
<feature type="compositionally biased region" description="Basic and acidic residues" evidence="1">
    <location>
        <begin position="99"/>
        <end position="108"/>
    </location>
</feature>
<dbReference type="GeneID" id="72065529"/>
<dbReference type="AlphaFoldDB" id="A0A9Q8QDD4"/>